<dbReference type="PANTHER" id="PTHR14030:SF4">
    <property type="entry name" value="BUB1 KINASE, ISOFORM A-RELATED"/>
    <property type="match status" value="1"/>
</dbReference>
<dbReference type="InterPro" id="IPR000719">
    <property type="entry name" value="Prot_kinase_dom"/>
</dbReference>
<evidence type="ECO:0000256" key="1">
    <source>
        <dbReference type="ARBA" id="ARBA00004629"/>
    </source>
</evidence>
<evidence type="ECO:0000259" key="9">
    <source>
        <dbReference type="PROSITE" id="PS50011"/>
    </source>
</evidence>
<keyword evidence="10" id="KW-0418">Kinase</keyword>
<evidence type="ECO:0000256" key="6">
    <source>
        <dbReference type="ARBA" id="ARBA00023328"/>
    </source>
</evidence>
<sequence>MKDSNSAGSAGKKPNLSVYEDPSDSQPRASALEPRTRAFSVFDENEVPPAGGTATKSFEVFNDDANGEAAVPLKRPSQVVSGGMVTAARKLQVFQDDSQEDARPSGTKVGAGARLAPLLPLGRKPQVPVEDDDNPLQETGLIETGARKAVRVIGTTPGPRIGLLFNNDQRQSAELQISPTKESPTEDPDLKILQTRDDVQDEGFFPSRNIGRIPRAAETAPRTQNYISRDLRVAQVPDLTPISEATETSIRTASTNASRMTDTERSGDSRSNRKGVRPSRSLSIASSYVGDRTFSGDVTIGSTLSLTKHDLKNIEEEPDEPEQQVDGGSVEGKRPGNGELNPSTVPSRVDPMDPNLWERLMSDSSMFEDCCYYENTLITFNHAKSLERFASRSRKESESSQSNMTITFPSSRGGQETSFEITAKLGQGGFASVYKAQTLEDDPFLSDLQESEEFALKLLTPPGPAAWEFYVLRLLHARLRGRFALSVVQPYTCHVFRDEAWLKLEFCEGGTLLSAVNAAAGADGISYPDGGLDEQLAMFWTVEVLKNIEAWHACGVIHGDVKADNVMLRWPKAADVSARVGTEAWSPQYDPAGRSGWDRIGIKVLDFGRAVAVGRFPPGTGFDFGGKDCTGADSADVERKGAKSRRRDGDPSVECWEMRNGASWSYEADWYGAAGIASVLVFGKYMEVKEIDWSASGSTRRGGEFALDFFKSVPPSTTTRDRTSPRPRVATRVPVRRNFQVELWTKLFDILLNAGQVHDAMVEHLDAMPGASELPQAHFDLSQLDKYFPATRAIRAVRREMEDWLVKNSVRGSNREGSKPLKTLLRNLEIKVKESKMKSRK</sequence>
<dbReference type="InterPro" id="IPR008271">
    <property type="entry name" value="Ser/Thr_kinase_AS"/>
</dbReference>
<feature type="region of interest" description="Disordered" evidence="8">
    <location>
        <begin position="1"/>
        <end position="57"/>
    </location>
</feature>
<dbReference type="Gene3D" id="1.10.510.10">
    <property type="entry name" value="Transferase(Phosphotransferase) domain 1"/>
    <property type="match status" value="1"/>
</dbReference>
<keyword evidence="3 7" id="KW-0547">Nucleotide-binding</keyword>
<evidence type="ECO:0000313" key="11">
    <source>
        <dbReference type="Proteomes" id="UP000070544"/>
    </source>
</evidence>
<dbReference type="PROSITE" id="PS50011">
    <property type="entry name" value="PROTEIN_KINASE_DOM"/>
    <property type="match status" value="1"/>
</dbReference>
<dbReference type="GO" id="GO:0005524">
    <property type="term" value="F:ATP binding"/>
    <property type="evidence" value="ECO:0007669"/>
    <property type="project" value="UniProtKB-UniRule"/>
</dbReference>
<reference evidence="10 11" key="1">
    <citation type="journal article" date="2015" name="Genome Biol. Evol.">
        <title>Phylogenomic analyses indicate that early fungi evolved digesting cell walls of algal ancestors of land plants.</title>
        <authorList>
            <person name="Chang Y."/>
            <person name="Wang S."/>
            <person name="Sekimoto S."/>
            <person name="Aerts A.L."/>
            <person name="Choi C."/>
            <person name="Clum A."/>
            <person name="LaButti K.M."/>
            <person name="Lindquist E.A."/>
            <person name="Yee Ngan C."/>
            <person name="Ohm R.A."/>
            <person name="Salamov A.A."/>
            <person name="Grigoriev I.V."/>
            <person name="Spatafora J.W."/>
            <person name="Berbee M.L."/>
        </authorList>
    </citation>
    <scope>NUCLEOTIDE SEQUENCE [LARGE SCALE GENOMIC DNA]</scope>
    <source>
        <strain evidence="10 11">JEL478</strain>
    </source>
</reference>
<proteinExistence type="predicted"/>
<feature type="compositionally biased region" description="Low complexity" evidence="8">
    <location>
        <begin position="110"/>
        <end position="123"/>
    </location>
</feature>
<name>A0A139AUI6_GONPJ</name>
<feature type="compositionally biased region" description="Basic and acidic residues" evidence="8">
    <location>
        <begin position="261"/>
        <end position="271"/>
    </location>
</feature>
<feature type="region of interest" description="Disordered" evidence="8">
    <location>
        <begin position="392"/>
        <end position="414"/>
    </location>
</feature>
<dbReference type="GO" id="GO:0004672">
    <property type="term" value="F:protein kinase activity"/>
    <property type="evidence" value="ECO:0007669"/>
    <property type="project" value="InterPro"/>
</dbReference>
<feature type="region of interest" description="Disordered" evidence="8">
    <location>
        <begin position="95"/>
        <end position="138"/>
    </location>
</feature>
<keyword evidence="10" id="KW-0808">Transferase</keyword>
<dbReference type="InterPro" id="IPR017441">
    <property type="entry name" value="Protein_kinase_ATP_BS"/>
</dbReference>
<protein>
    <submittedName>
        <fullName evidence="10">Kinase-like protein</fullName>
    </submittedName>
</protein>
<dbReference type="Pfam" id="PF00069">
    <property type="entry name" value="Pkinase"/>
    <property type="match status" value="1"/>
</dbReference>
<gene>
    <name evidence="10" type="ORF">M427DRAFT_373727</name>
</gene>
<accession>A0A139AUI6</accession>
<dbReference type="InterPro" id="IPR015661">
    <property type="entry name" value="Bub1/Mad3"/>
</dbReference>
<feature type="binding site" evidence="7">
    <location>
        <position position="457"/>
    </location>
    <ligand>
        <name>ATP</name>
        <dbReference type="ChEBI" id="CHEBI:30616"/>
    </ligand>
</feature>
<dbReference type="PROSITE" id="PS00107">
    <property type="entry name" value="PROTEIN_KINASE_ATP"/>
    <property type="match status" value="1"/>
</dbReference>
<dbReference type="Proteomes" id="UP000070544">
    <property type="component" value="Unassembled WGS sequence"/>
</dbReference>
<dbReference type="SUPFAM" id="SSF56112">
    <property type="entry name" value="Protein kinase-like (PK-like)"/>
    <property type="match status" value="1"/>
</dbReference>
<evidence type="ECO:0000256" key="4">
    <source>
        <dbReference type="ARBA" id="ARBA00022838"/>
    </source>
</evidence>
<feature type="region of interest" description="Disordered" evidence="8">
    <location>
        <begin position="238"/>
        <end position="281"/>
    </location>
</feature>
<dbReference type="PROSITE" id="PS00108">
    <property type="entry name" value="PROTEIN_KINASE_ST"/>
    <property type="match status" value="1"/>
</dbReference>
<dbReference type="PANTHER" id="PTHR14030">
    <property type="entry name" value="MITOTIC CHECKPOINT SERINE/THREONINE-PROTEIN KINASE BUB1"/>
    <property type="match status" value="1"/>
</dbReference>
<feature type="compositionally biased region" description="Polar residues" evidence="8">
    <location>
        <begin position="243"/>
        <end position="260"/>
    </location>
</feature>
<feature type="domain" description="Protein kinase" evidence="9">
    <location>
        <begin position="419"/>
        <end position="752"/>
    </location>
</feature>
<comment type="subcellular location">
    <subcellularLocation>
        <location evidence="1">Chromosome</location>
        <location evidence="1">Centromere</location>
        <location evidence="1">Kinetochore</location>
    </subcellularLocation>
</comment>
<dbReference type="GO" id="GO:0005634">
    <property type="term" value="C:nucleus"/>
    <property type="evidence" value="ECO:0007669"/>
    <property type="project" value="TreeGrafter"/>
</dbReference>
<keyword evidence="5 7" id="KW-0067">ATP-binding</keyword>
<feature type="compositionally biased region" description="Polar residues" evidence="8">
    <location>
        <begin position="403"/>
        <end position="414"/>
    </location>
</feature>
<evidence type="ECO:0000313" key="10">
    <source>
        <dbReference type="EMBL" id="KXS20364.1"/>
    </source>
</evidence>
<dbReference type="InterPro" id="IPR011009">
    <property type="entry name" value="Kinase-like_dom_sf"/>
</dbReference>
<keyword evidence="6" id="KW-0137">Centromere</keyword>
<feature type="region of interest" description="Disordered" evidence="8">
    <location>
        <begin position="314"/>
        <end position="352"/>
    </location>
</feature>
<dbReference type="GO" id="GO:0007094">
    <property type="term" value="P:mitotic spindle assembly checkpoint signaling"/>
    <property type="evidence" value="ECO:0007669"/>
    <property type="project" value="InterPro"/>
</dbReference>
<evidence type="ECO:0000256" key="3">
    <source>
        <dbReference type="ARBA" id="ARBA00022741"/>
    </source>
</evidence>
<evidence type="ECO:0000256" key="2">
    <source>
        <dbReference type="ARBA" id="ARBA00022454"/>
    </source>
</evidence>
<evidence type="ECO:0000256" key="5">
    <source>
        <dbReference type="ARBA" id="ARBA00022840"/>
    </source>
</evidence>
<keyword evidence="11" id="KW-1185">Reference proteome</keyword>
<dbReference type="GO" id="GO:0000776">
    <property type="term" value="C:kinetochore"/>
    <property type="evidence" value="ECO:0007669"/>
    <property type="project" value="UniProtKB-KW"/>
</dbReference>
<dbReference type="EMBL" id="KQ965735">
    <property type="protein sequence ID" value="KXS20364.1"/>
    <property type="molecule type" value="Genomic_DNA"/>
</dbReference>
<dbReference type="SMART" id="SM00220">
    <property type="entry name" value="S_TKc"/>
    <property type="match status" value="1"/>
</dbReference>
<organism evidence="10 11">
    <name type="scientific">Gonapodya prolifera (strain JEL478)</name>
    <name type="common">Monoblepharis prolifera</name>
    <dbReference type="NCBI Taxonomy" id="1344416"/>
    <lineage>
        <taxon>Eukaryota</taxon>
        <taxon>Fungi</taxon>
        <taxon>Fungi incertae sedis</taxon>
        <taxon>Chytridiomycota</taxon>
        <taxon>Chytridiomycota incertae sedis</taxon>
        <taxon>Monoblepharidomycetes</taxon>
        <taxon>Monoblepharidales</taxon>
        <taxon>Gonapodyaceae</taxon>
        <taxon>Gonapodya</taxon>
    </lineage>
</organism>
<keyword evidence="2" id="KW-0158">Chromosome</keyword>
<dbReference type="GO" id="GO:0032991">
    <property type="term" value="C:protein-containing complex"/>
    <property type="evidence" value="ECO:0007669"/>
    <property type="project" value="UniProtKB-ARBA"/>
</dbReference>
<evidence type="ECO:0000256" key="8">
    <source>
        <dbReference type="SAM" id="MobiDB-lite"/>
    </source>
</evidence>
<dbReference type="OrthoDB" id="248495at2759"/>
<evidence type="ECO:0000256" key="7">
    <source>
        <dbReference type="PROSITE-ProRule" id="PRU10141"/>
    </source>
</evidence>
<keyword evidence="4" id="KW-0995">Kinetochore</keyword>
<dbReference type="STRING" id="1344416.A0A139AUI6"/>
<dbReference type="GO" id="GO:0051754">
    <property type="term" value="P:meiotic sister chromatid cohesion, centromeric"/>
    <property type="evidence" value="ECO:0007669"/>
    <property type="project" value="TreeGrafter"/>
</dbReference>
<dbReference type="AlphaFoldDB" id="A0A139AUI6"/>